<evidence type="ECO:0000259" key="2">
    <source>
        <dbReference type="PROSITE" id="PS50943"/>
    </source>
</evidence>
<keyword evidence="1" id="KW-0238">DNA-binding</keyword>
<dbReference type="AlphaFoldDB" id="A0A212IZ80"/>
<dbReference type="PANTHER" id="PTHR46797">
    <property type="entry name" value="HTH-TYPE TRANSCRIPTIONAL REGULATOR"/>
    <property type="match status" value="1"/>
</dbReference>
<organism evidence="3">
    <name type="scientific">uncultured delta proteobacterium</name>
    <dbReference type="NCBI Taxonomy" id="34034"/>
    <lineage>
        <taxon>Bacteria</taxon>
        <taxon>Deltaproteobacteria</taxon>
        <taxon>environmental samples</taxon>
    </lineage>
</organism>
<dbReference type="GO" id="GO:0003700">
    <property type="term" value="F:DNA-binding transcription factor activity"/>
    <property type="evidence" value="ECO:0007669"/>
    <property type="project" value="TreeGrafter"/>
</dbReference>
<dbReference type="GO" id="GO:0005829">
    <property type="term" value="C:cytosol"/>
    <property type="evidence" value="ECO:0007669"/>
    <property type="project" value="TreeGrafter"/>
</dbReference>
<sequence length="186" mass="20879">MVEKSQMYKEIAPRLFGLRESLGLTHAELAQKVGADPELVANYEKGDREIPVSYLMDVSHACGVNLTELLSGDEAHLHRYTVVRDGEGLSVTRRKDYDYKNLASRFTDRLMEPFLVKVPSKDRSEVTCISHKGQEFSYILEGRLEIHLGEEILVLEPGDSIFFSSTIPHGLRGLDGKQAVFVSVII</sequence>
<dbReference type="InterPro" id="IPR010982">
    <property type="entry name" value="Lambda_DNA-bd_dom_sf"/>
</dbReference>
<dbReference type="CDD" id="cd00093">
    <property type="entry name" value="HTH_XRE"/>
    <property type="match status" value="1"/>
</dbReference>
<dbReference type="CDD" id="cd02209">
    <property type="entry name" value="cupin_XRE_C"/>
    <property type="match status" value="1"/>
</dbReference>
<evidence type="ECO:0000313" key="3">
    <source>
        <dbReference type="EMBL" id="SBV92533.1"/>
    </source>
</evidence>
<dbReference type="InterPro" id="IPR013096">
    <property type="entry name" value="Cupin_2"/>
</dbReference>
<dbReference type="InterPro" id="IPR014710">
    <property type="entry name" value="RmlC-like_jellyroll"/>
</dbReference>
<dbReference type="InterPro" id="IPR001387">
    <property type="entry name" value="Cro/C1-type_HTH"/>
</dbReference>
<dbReference type="GO" id="GO:0003677">
    <property type="term" value="F:DNA binding"/>
    <property type="evidence" value="ECO:0007669"/>
    <property type="project" value="UniProtKB-KW"/>
</dbReference>
<gene>
    <name evidence="3" type="ORF">KL86DPRO_10378</name>
</gene>
<proteinExistence type="predicted"/>
<dbReference type="SUPFAM" id="SSF51182">
    <property type="entry name" value="RmlC-like cupins"/>
    <property type="match status" value="1"/>
</dbReference>
<dbReference type="InterPro" id="IPR050807">
    <property type="entry name" value="TransReg_Diox_bact_type"/>
</dbReference>
<dbReference type="EMBL" id="FLUQ01000001">
    <property type="protein sequence ID" value="SBV92533.1"/>
    <property type="molecule type" value="Genomic_DNA"/>
</dbReference>
<dbReference type="SUPFAM" id="SSF47413">
    <property type="entry name" value="lambda repressor-like DNA-binding domains"/>
    <property type="match status" value="1"/>
</dbReference>
<dbReference type="InterPro" id="IPR011051">
    <property type="entry name" value="RmlC_Cupin_sf"/>
</dbReference>
<accession>A0A212IZ80</accession>
<dbReference type="PROSITE" id="PS50943">
    <property type="entry name" value="HTH_CROC1"/>
    <property type="match status" value="1"/>
</dbReference>
<dbReference type="PANTHER" id="PTHR46797:SF19">
    <property type="entry name" value="BLL2473 PROTEIN"/>
    <property type="match status" value="1"/>
</dbReference>
<evidence type="ECO:0000256" key="1">
    <source>
        <dbReference type="ARBA" id="ARBA00023125"/>
    </source>
</evidence>
<dbReference type="SMART" id="SM00530">
    <property type="entry name" value="HTH_XRE"/>
    <property type="match status" value="1"/>
</dbReference>
<protein>
    <submittedName>
        <fullName evidence="3">Transcriptional regulator, XRE family</fullName>
    </submittedName>
</protein>
<dbReference type="Pfam" id="PF01381">
    <property type="entry name" value="HTH_3"/>
    <property type="match status" value="1"/>
</dbReference>
<feature type="domain" description="HTH cro/C1-type" evidence="2">
    <location>
        <begin position="18"/>
        <end position="69"/>
    </location>
</feature>
<reference evidence="3" key="1">
    <citation type="submission" date="2016-04" db="EMBL/GenBank/DDBJ databases">
        <authorList>
            <person name="Evans L.H."/>
            <person name="Alamgir A."/>
            <person name="Owens N."/>
            <person name="Weber N.D."/>
            <person name="Virtaneva K."/>
            <person name="Barbian K."/>
            <person name="Babar A."/>
            <person name="Rosenke K."/>
        </authorList>
    </citation>
    <scope>NUCLEOTIDE SEQUENCE</scope>
    <source>
        <strain evidence="3">86</strain>
    </source>
</reference>
<dbReference type="Gene3D" id="1.10.260.40">
    <property type="entry name" value="lambda repressor-like DNA-binding domains"/>
    <property type="match status" value="1"/>
</dbReference>
<name>A0A212IZ80_9DELT</name>
<dbReference type="Pfam" id="PF07883">
    <property type="entry name" value="Cupin_2"/>
    <property type="match status" value="1"/>
</dbReference>
<dbReference type="Gene3D" id="2.60.120.10">
    <property type="entry name" value="Jelly Rolls"/>
    <property type="match status" value="1"/>
</dbReference>